<feature type="region of interest" description="Disordered" evidence="1">
    <location>
        <begin position="154"/>
        <end position="174"/>
    </location>
</feature>
<dbReference type="OrthoDB" id="5344169at2759"/>
<reference evidence="5" key="2">
    <citation type="submission" date="2020-04" db="EMBL/GenBank/DDBJ databases">
        <authorList>
            <consortium name="NCBI Genome Project"/>
        </authorList>
    </citation>
    <scope>NUCLEOTIDE SEQUENCE</scope>
    <source>
        <strain evidence="5">CBS 304.34</strain>
    </source>
</reference>
<gene>
    <name evidence="3 5" type="ORF">BDZ99DRAFT_482464</name>
</gene>
<dbReference type="RefSeq" id="XP_033569868.1">
    <property type="nucleotide sequence ID" value="XM_033722489.1"/>
</dbReference>
<dbReference type="Gene3D" id="4.10.280.10">
    <property type="entry name" value="Helix-loop-helix DNA-binding domain"/>
    <property type="match status" value="1"/>
</dbReference>
<feature type="domain" description="BHLH" evidence="2">
    <location>
        <begin position="74"/>
        <end position="144"/>
    </location>
</feature>
<evidence type="ECO:0000313" key="3">
    <source>
        <dbReference type="EMBL" id="KAF2802904.1"/>
    </source>
</evidence>
<feature type="region of interest" description="Disordered" evidence="1">
    <location>
        <begin position="1"/>
        <end position="23"/>
    </location>
</feature>
<organism evidence="3">
    <name type="scientific">Mytilinidion resinicola</name>
    <dbReference type="NCBI Taxonomy" id="574789"/>
    <lineage>
        <taxon>Eukaryota</taxon>
        <taxon>Fungi</taxon>
        <taxon>Dikarya</taxon>
        <taxon>Ascomycota</taxon>
        <taxon>Pezizomycotina</taxon>
        <taxon>Dothideomycetes</taxon>
        <taxon>Pleosporomycetidae</taxon>
        <taxon>Mytilinidiales</taxon>
        <taxon>Mytilinidiaceae</taxon>
        <taxon>Mytilinidion</taxon>
    </lineage>
</organism>
<evidence type="ECO:0000313" key="5">
    <source>
        <dbReference type="RefSeq" id="XP_033569868.1"/>
    </source>
</evidence>
<sequence>MSLNSRVSKNAGRVRTTHSSKPILSGSTIHKRVFDPERRSELLLSKSNYQLLMEGESSQAGISFPPSILETLSSKRTRHTIAERGRRSNMNEALQELATLLSQDCCDEAARNTFAVSNGGKYDKAQTMTKACTVELAIEYIKCLQKEVAGAKRSISSKDSSASSEAVTKVQLSV</sequence>
<evidence type="ECO:0000256" key="1">
    <source>
        <dbReference type="SAM" id="MobiDB-lite"/>
    </source>
</evidence>
<dbReference type="Proteomes" id="UP000504636">
    <property type="component" value="Unplaced"/>
</dbReference>
<dbReference type="SMART" id="SM00353">
    <property type="entry name" value="HLH"/>
    <property type="match status" value="1"/>
</dbReference>
<dbReference type="SUPFAM" id="SSF47459">
    <property type="entry name" value="HLH, helix-loop-helix DNA-binding domain"/>
    <property type="match status" value="1"/>
</dbReference>
<evidence type="ECO:0000313" key="4">
    <source>
        <dbReference type="Proteomes" id="UP000504636"/>
    </source>
</evidence>
<dbReference type="InterPro" id="IPR036638">
    <property type="entry name" value="HLH_DNA-bd_sf"/>
</dbReference>
<reference evidence="5" key="3">
    <citation type="submission" date="2025-04" db="UniProtKB">
        <authorList>
            <consortium name="RefSeq"/>
        </authorList>
    </citation>
    <scope>IDENTIFICATION</scope>
    <source>
        <strain evidence="5">CBS 304.34</strain>
    </source>
</reference>
<dbReference type="GeneID" id="54463382"/>
<protein>
    <recommendedName>
        <fullName evidence="2">BHLH domain-containing protein</fullName>
    </recommendedName>
</protein>
<name>A0A6A6Y4F3_9PEZI</name>
<keyword evidence="4" id="KW-1185">Reference proteome</keyword>
<reference evidence="3 5" key="1">
    <citation type="journal article" date="2020" name="Stud. Mycol.">
        <title>101 Dothideomycetes genomes: a test case for predicting lifestyles and emergence of pathogens.</title>
        <authorList>
            <person name="Haridas S."/>
            <person name="Albert R."/>
            <person name="Binder M."/>
            <person name="Bloem J."/>
            <person name="Labutti K."/>
            <person name="Salamov A."/>
            <person name="Andreopoulos B."/>
            <person name="Baker S."/>
            <person name="Barry K."/>
            <person name="Bills G."/>
            <person name="Bluhm B."/>
            <person name="Cannon C."/>
            <person name="Castanera R."/>
            <person name="Culley D."/>
            <person name="Daum C."/>
            <person name="Ezra D."/>
            <person name="Gonzalez J."/>
            <person name="Henrissat B."/>
            <person name="Kuo A."/>
            <person name="Liang C."/>
            <person name="Lipzen A."/>
            <person name="Lutzoni F."/>
            <person name="Magnuson J."/>
            <person name="Mondo S."/>
            <person name="Nolan M."/>
            <person name="Ohm R."/>
            <person name="Pangilinan J."/>
            <person name="Park H.-J."/>
            <person name="Ramirez L."/>
            <person name="Alfaro M."/>
            <person name="Sun H."/>
            <person name="Tritt A."/>
            <person name="Yoshinaga Y."/>
            <person name="Zwiers L.-H."/>
            <person name="Turgeon B."/>
            <person name="Goodwin S."/>
            <person name="Spatafora J."/>
            <person name="Crous P."/>
            <person name="Grigoriev I."/>
        </authorList>
    </citation>
    <scope>NUCLEOTIDE SEQUENCE</scope>
    <source>
        <strain evidence="3 5">CBS 304.34</strain>
    </source>
</reference>
<dbReference type="InterPro" id="IPR011598">
    <property type="entry name" value="bHLH_dom"/>
</dbReference>
<dbReference type="Pfam" id="PF00010">
    <property type="entry name" value="HLH"/>
    <property type="match status" value="1"/>
</dbReference>
<dbReference type="PROSITE" id="PS50888">
    <property type="entry name" value="BHLH"/>
    <property type="match status" value="1"/>
</dbReference>
<dbReference type="AlphaFoldDB" id="A0A6A6Y4F3"/>
<accession>A0A6A6Y4F3</accession>
<dbReference type="CDD" id="cd11392">
    <property type="entry name" value="bHLH_ScPHO4_like"/>
    <property type="match status" value="1"/>
</dbReference>
<dbReference type="GO" id="GO:0046983">
    <property type="term" value="F:protein dimerization activity"/>
    <property type="evidence" value="ECO:0007669"/>
    <property type="project" value="InterPro"/>
</dbReference>
<evidence type="ECO:0000259" key="2">
    <source>
        <dbReference type="PROSITE" id="PS50888"/>
    </source>
</evidence>
<proteinExistence type="predicted"/>
<dbReference type="EMBL" id="MU003720">
    <property type="protein sequence ID" value="KAF2802904.1"/>
    <property type="molecule type" value="Genomic_DNA"/>
</dbReference>